<protein>
    <recommendedName>
        <fullName evidence="2">HTH CENPB-type domain-containing protein</fullName>
    </recommendedName>
</protein>
<sequence>MASLHKLKRQRVDLTGSEKGKICEVHQKHPELKHEELAKYMVEYHEFRLVSRSTISKLHDEQQKWLKVDSKLPEGSSRRSREPKWPEFAKALPTWFGQVREMKGTLSDVLLRKAHEFRRLIDISERDFKLSNGWLARFKARYGIAAYRDFHGESTDAVAPGAAITIFKLPDFVNCHNEAVEVDYIG</sequence>
<dbReference type="SUPFAM" id="SSF46689">
    <property type="entry name" value="Homeodomain-like"/>
    <property type="match status" value="1"/>
</dbReference>
<dbReference type="EnsemblPlants" id="Pp3c4_31660V3.1">
    <property type="protein sequence ID" value="PAC:32921658.CDS.1"/>
    <property type="gene ID" value="Pp3c4_31660"/>
</dbReference>
<dbReference type="InterPro" id="IPR006600">
    <property type="entry name" value="HTH_CenpB_DNA-bd_dom"/>
</dbReference>
<name>A9TQJ9_PHYPA</name>
<evidence type="ECO:0000313" key="5">
    <source>
        <dbReference type="Proteomes" id="UP000006727"/>
    </source>
</evidence>
<proteinExistence type="predicted"/>
<evidence type="ECO:0000259" key="2">
    <source>
        <dbReference type="PROSITE" id="PS51253"/>
    </source>
</evidence>
<accession>A9TQJ9</accession>
<dbReference type="GeneID" id="112281600"/>
<organism evidence="3">
    <name type="scientific">Physcomitrium patens</name>
    <name type="common">Spreading-leaved earth moss</name>
    <name type="synonym">Physcomitrella patens</name>
    <dbReference type="NCBI Taxonomy" id="3218"/>
    <lineage>
        <taxon>Eukaryota</taxon>
        <taxon>Viridiplantae</taxon>
        <taxon>Streptophyta</taxon>
        <taxon>Embryophyta</taxon>
        <taxon>Bryophyta</taxon>
        <taxon>Bryophytina</taxon>
        <taxon>Bryopsida</taxon>
        <taxon>Funariidae</taxon>
        <taxon>Funariales</taxon>
        <taxon>Funariaceae</taxon>
        <taxon>Physcomitrium</taxon>
    </lineage>
</organism>
<dbReference type="SMART" id="SM00674">
    <property type="entry name" value="CENPB"/>
    <property type="match status" value="1"/>
</dbReference>
<dbReference type="Gramene" id="Pp3c4_31660V3.1">
    <property type="protein sequence ID" value="PAC:32921658.CDS.1"/>
    <property type="gene ID" value="Pp3c4_31660"/>
</dbReference>
<dbReference type="OrthoDB" id="2013551at2759"/>
<reference evidence="3 5" key="1">
    <citation type="journal article" date="2008" name="Science">
        <title>The Physcomitrella genome reveals evolutionary insights into the conquest of land by plants.</title>
        <authorList>
            <person name="Rensing S."/>
            <person name="Lang D."/>
            <person name="Zimmer A."/>
            <person name="Terry A."/>
            <person name="Salamov A."/>
            <person name="Shapiro H."/>
            <person name="Nishiyama T."/>
            <person name="Perroud P.-F."/>
            <person name="Lindquist E."/>
            <person name="Kamisugi Y."/>
            <person name="Tanahashi T."/>
            <person name="Sakakibara K."/>
            <person name="Fujita T."/>
            <person name="Oishi K."/>
            <person name="Shin-I T."/>
            <person name="Kuroki Y."/>
            <person name="Toyoda A."/>
            <person name="Suzuki Y."/>
            <person name="Hashimoto A."/>
            <person name="Yamaguchi K."/>
            <person name="Sugano A."/>
            <person name="Kohara Y."/>
            <person name="Fujiyama A."/>
            <person name="Anterola A."/>
            <person name="Aoki S."/>
            <person name="Ashton N."/>
            <person name="Barbazuk W.B."/>
            <person name="Barker E."/>
            <person name="Bennetzen J."/>
            <person name="Bezanilla M."/>
            <person name="Blankenship R."/>
            <person name="Cho S.H."/>
            <person name="Dutcher S."/>
            <person name="Estelle M."/>
            <person name="Fawcett J.A."/>
            <person name="Gundlach H."/>
            <person name="Hanada K."/>
            <person name="Heyl A."/>
            <person name="Hicks K.A."/>
            <person name="Hugh J."/>
            <person name="Lohr M."/>
            <person name="Mayer K."/>
            <person name="Melkozernov A."/>
            <person name="Murata T."/>
            <person name="Nelson D."/>
            <person name="Pils B."/>
            <person name="Prigge M."/>
            <person name="Reiss B."/>
            <person name="Renner T."/>
            <person name="Rombauts S."/>
            <person name="Rushton P."/>
            <person name="Sanderfoot A."/>
            <person name="Schween G."/>
            <person name="Shiu S.-H."/>
            <person name="Stueber K."/>
            <person name="Theodoulou F.L."/>
            <person name="Tu H."/>
            <person name="Van de Peer Y."/>
            <person name="Verrier P.J."/>
            <person name="Waters E."/>
            <person name="Wood A."/>
            <person name="Yang L."/>
            <person name="Cove D."/>
            <person name="Cuming A."/>
            <person name="Hasebe M."/>
            <person name="Lucas S."/>
            <person name="Mishler D.B."/>
            <person name="Reski R."/>
            <person name="Grigoriev I."/>
            <person name="Quatrano R.S."/>
            <person name="Boore J.L."/>
        </authorList>
    </citation>
    <scope>NUCLEOTIDE SEQUENCE [LARGE SCALE GENOMIC DNA]</scope>
    <source>
        <strain evidence="4 5">cv. Gransden 2004</strain>
    </source>
</reference>
<dbReference type="STRING" id="3218.A9TQJ9"/>
<dbReference type="PANTHER" id="PTHR19303:SF73">
    <property type="entry name" value="PROTEIN PDC2"/>
    <property type="match status" value="1"/>
</dbReference>
<feature type="domain" description="HTH CENPB-type" evidence="2">
    <location>
        <begin position="76"/>
        <end position="148"/>
    </location>
</feature>
<reference evidence="3 5" key="2">
    <citation type="journal article" date="2018" name="Plant J.">
        <title>The Physcomitrella patens chromosome-scale assembly reveals moss genome structure and evolution.</title>
        <authorList>
            <person name="Lang D."/>
            <person name="Ullrich K.K."/>
            <person name="Murat F."/>
            <person name="Fuchs J."/>
            <person name="Jenkins J."/>
            <person name="Haas F.B."/>
            <person name="Piednoel M."/>
            <person name="Gundlach H."/>
            <person name="Van Bel M."/>
            <person name="Meyberg R."/>
            <person name="Vives C."/>
            <person name="Morata J."/>
            <person name="Symeonidi A."/>
            <person name="Hiss M."/>
            <person name="Muchero W."/>
            <person name="Kamisugi Y."/>
            <person name="Saleh O."/>
            <person name="Blanc G."/>
            <person name="Decker E.L."/>
            <person name="van Gessel N."/>
            <person name="Grimwood J."/>
            <person name="Hayes R.D."/>
            <person name="Graham S.W."/>
            <person name="Gunter L.E."/>
            <person name="McDaniel S.F."/>
            <person name="Hoernstein S.N.W."/>
            <person name="Larsson A."/>
            <person name="Li F.W."/>
            <person name="Perroud P.F."/>
            <person name="Phillips J."/>
            <person name="Ranjan P."/>
            <person name="Rokshar D.S."/>
            <person name="Rothfels C.J."/>
            <person name="Schneider L."/>
            <person name="Shu S."/>
            <person name="Stevenson D.W."/>
            <person name="Thummler F."/>
            <person name="Tillich M."/>
            <person name="Villarreal Aguilar J.C."/>
            <person name="Widiez T."/>
            <person name="Wong G.K."/>
            <person name="Wymore A."/>
            <person name="Zhang Y."/>
            <person name="Zimmer A.D."/>
            <person name="Quatrano R.S."/>
            <person name="Mayer K.F.X."/>
            <person name="Goodstein D."/>
            <person name="Casacuberta J.M."/>
            <person name="Vandepoele K."/>
            <person name="Reski R."/>
            <person name="Cuming A.C."/>
            <person name="Tuskan G.A."/>
            <person name="Maumus F."/>
            <person name="Salse J."/>
            <person name="Schmutz J."/>
            <person name="Rensing S.A."/>
        </authorList>
    </citation>
    <scope>NUCLEOTIDE SEQUENCE [LARGE SCALE GENOMIC DNA]</scope>
    <source>
        <strain evidence="4 5">cv. Gransden 2004</strain>
    </source>
</reference>
<dbReference type="PANTHER" id="PTHR19303">
    <property type="entry name" value="TRANSPOSON"/>
    <property type="match status" value="1"/>
</dbReference>
<dbReference type="AlphaFoldDB" id="A9TQJ9"/>
<evidence type="ECO:0000313" key="4">
    <source>
        <dbReference type="EnsemblPlants" id="PAC:32921658.CDS.1"/>
    </source>
</evidence>
<dbReference type="HOGENOM" id="CLU_1456782_0_0_1"/>
<dbReference type="KEGG" id="ppp:112281600"/>
<gene>
    <name evidence="4" type="primary">LOC112281600</name>
    <name evidence="3" type="ORF">PHYPA_006995</name>
</gene>
<dbReference type="PROSITE" id="PS51253">
    <property type="entry name" value="HTH_CENPB"/>
    <property type="match status" value="1"/>
</dbReference>
<keyword evidence="1" id="KW-0238">DNA-binding</keyword>
<evidence type="ECO:0000256" key="1">
    <source>
        <dbReference type="ARBA" id="ARBA00023125"/>
    </source>
</evidence>
<dbReference type="Pfam" id="PF03221">
    <property type="entry name" value="HTH_Tnp_Tc5"/>
    <property type="match status" value="1"/>
</dbReference>
<reference evidence="4" key="3">
    <citation type="submission" date="2020-12" db="UniProtKB">
        <authorList>
            <consortium name="EnsemblPlants"/>
        </authorList>
    </citation>
    <scope>IDENTIFICATION</scope>
</reference>
<evidence type="ECO:0000313" key="3">
    <source>
        <dbReference type="EMBL" id="PNR56098.1"/>
    </source>
</evidence>
<keyword evidence="5" id="KW-1185">Reference proteome</keyword>
<dbReference type="PaxDb" id="3218-PP1S289_24V6.1"/>
<dbReference type="InterPro" id="IPR009057">
    <property type="entry name" value="Homeodomain-like_sf"/>
</dbReference>
<dbReference type="Gene3D" id="1.10.10.60">
    <property type="entry name" value="Homeodomain-like"/>
    <property type="match status" value="2"/>
</dbReference>
<dbReference type="GO" id="GO:0003677">
    <property type="term" value="F:DNA binding"/>
    <property type="evidence" value="ECO:0007669"/>
    <property type="project" value="UniProtKB-KW"/>
</dbReference>
<dbReference type="Proteomes" id="UP000006727">
    <property type="component" value="Chromosome 4"/>
</dbReference>
<dbReference type="EMBL" id="ABEU02000004">
    <property type="protein sequence ID" value="PNR56098.1"/>
    <property type="molecule type" value="Genomic_DNA"/>
</dbReference>
<dbReference type="RefSeq" id="XP_024374019.1">
    <property type="nucleotide sequence ID" value="XM_024518251.1"/>
</dbReference>
<dbReference type="InterPro" id="IPR050863">
    <property type="entry name" value="CenT-Element_Derived"/>
</dbReference>